<keyword evidence="2" id="KW-1185">Reference proteome</keyword>
<dbReference type="EMBL" id="JAHRIQ010036114">
    <property type="protein sequence ID" value="MEQ2232831.1"/>
    <property type="molecule type" value="Genomic_DNA"/>
</dbReference>
<protein>
    <submittedName>
        <fullName evidence="1">Uncharacterized protein</fullName>
    </submittedName>
</protein>
<accession>A0ABV0TJ69</accession>
<sequence>MTYYQSTHKRMVDINDLNPRIMTCMFMVGVCKLLTCADQEGVNLQLSYLLVLTRSAGSHFILCTHHRHGSHQTLSNHTNVSQIPHNSLKVLIMTDLAQGVITVIHLFHAFHALDDVTSQKSLLLLVRVVFVRND</sequence>
<comment type="caution">
    <text evidence="1">The sequence shown here is derived from an EMBL/GenBank/DDBJ whole genome shotgun (WGS) entry which is preliminary data.</text>
</comment>
<organism evidence="1 2">
    <name type="scientific">Ilyodon furcidens</name>
    <name type="common">goldbreast splitfin</name>
    <dbReference type="NCBI Taxonomy" id="33524"/>
    <lineage>
        <taxon>Eukaryota</taxon>
        <taxon>Metazoa</taxon>
        <taxon>Chordata</taxon>
        <taxon>Craniata</taxon>
        <taxon>Vertebrata</taxon>
        <taxon>Euteleostomi</taxon>
        <taxon>Actinopterygii</taxon>
        <taxon>Neopterygii</taxon>
        <taxon>Teleostei</taxon>
        <taxon>Neoteleostei</taxon>
        <taxon>Acanthomorphata</taxon>
        <taxon>Ovalentaria</taxon>
        <taxon>Atherinomorphae</taxon>
        <taxon>Cyprinodontiformes</taxon>
        <taxon>Goodeidae</taxon>
        <taxon>Ilyodon</taxon>
    </lineage>
</organism>
<proteinExistence type="predicted"/>
<gene>
    <name evidence="1" type="ORF">ILYODFUR_015470</name>
</gene>
<dbReference type="Proteomes" id="UP001482620">
    <property type="component" value="Unassembled WGS sequence"/>
</dbReference>
<evidence type="ECO:0000313" key="1">
    <source>
        <dbReference type="EMBL" id="MEQ2232831.1"/>
    </source>
</evidence>
<reference evidence="1 2" key="1">
    <citation type="submission" date="2021-06" db="EMBL/GenBank/DDBJ databases">
        <authorList>
            <person name="Palmer J.M."/>
        </authorList>
    </citation>
    <scope>NUCLEOTIDE SEQUENCE [LARGE SCALE GENOMIC DNA]</scope>
    <source>
        <strain evidence="2">if_2019</strain>
        <tissue evidence="1">Muscle</tissue>
    </source>
</reference>
<evidence type="ECO:0000313" key="2">
    <source>
        <dbReference type="Proteomes" id="UP001482620"/>
    </source>
</evidence>
<name>A0ABV0TJ69_9TELE</name>